<dbReference type="RefSeq" id="WP_354459102.1">
    <property type="nucleotide sequence ID" value="NZ_JBEWSZ010000001.1"/>
</dbReference>
<evidence type="ECO:0000313" key="2">
    <source>
        <dbReference type="Proteomes" id="UP001548832"/>
    </source>
</evidence>
<keyword evidence="2" id="KW-1185">Reference proteome</keyword>
<organism evidence="1 2">
    <name type="scientific">Mesorhizobium shangrilense</name>
    <dbReference type="NCBI Taxonomy" id="460060"/>
    <lineage>
        <taxon>Bacteria</taxon>
        <taxon>Pseudomonadati</taxon>
        <taxon>Pseudomonadota</taxon>
        <taxon>Alphaproteobacteria</taxon>
        <taxon>Hyphomicrobiales</taxon>
        <taxon>Phyllobacteriaceae</taxon>
        <taxon>Mesorhizobium</taxon>
    </lineage>
</organism>
<reference evidence="1 2" key="1">
    <citation type="submission" date="2024-06" db="EMBL/GenBank/DDBJ databases">
        <authorList>
            <person name="Kim D.-U."/>
        </authorList>
    </citation>
    <scope>NUCLEOTIDE SEQUENCE [LARGE SCALE GENOMIC DNA]</scope>
    <source>
        <strain evidence="1 2">KACC15460</strain>
    </source>
</reference>
<comment type="caution">
    <text evidence="1">The sequence shown here is derived from an EMBL/GenBank/DDBJ whole genome shotgun (WGS) entry which is preliminary data.</text>
</comment>
<evidence type="ECO:0000313" key="1">
    <source>
        <dbReference type="EMBL" id="MET2827052.1"/>
    </source>
</evidence>
<gene>
    <name evidence="1" type="ORF">ABVQ20_08695</name>
</gene>
<dbReference type="EMBL" id="JBEWSZ010000001">
    <property type="protein sequence ID" value="MET2827052.1"/>
    <property type="molecule type" value="Genomic_DNA"/>
</dbReference>
<protein>
    <submittedName>
        <fullName evidence="1">Uncharacterized protein</fullName>
    </submittedName>
</protein>
<proteinExistence type="predicted"/>
<sequence>MLENGITVGSLISGGDMDDDRCGGMNKRLQVLAGILGMSFCGNRRTMASAGGICNSMEASRMARPITQANDAA</sequence>
<accession>A0ABV2DAI8</accession>
<dbReference type="Proteomes" id="UP001548832">
    <property type="component" value="Unassembled WGS sequence"/>
</dbReference>
<name>A0ABV2DAI8_9HYPH</name>